<sequence>MNVGKLLAALRWLGGRVAPVAKALGALAGGATGVGVAAVLDVLGVHVTPEAATAIAAVLAAIGAHQAPANKPRS</sequence>
<evidence type="ECO:0000313" key="1">
    <source>
        <dbReference type="EMBL" id="MPY55469.1"/>
    </source>
</evidence>
<dbReference type="AlphaFoldDB" id="A0A5N8X7P1"/>
<dbReference type="RefSeq" id="WP_152870757.1">
    <property type="nucleotide sequence ID" value="NZ_VMNX01000451.1"/>
</dbReference>
<gene>
    <name evidence="1" type="ORF">FPZ41_45830</name>
</gene>
<keyword evidence="2" id="KW-1185">Reference proteome</keyword>
<organism evidence="1 2">
    <name type="scientific">Streptomyces acidicola</name>
    <dbReference type="NCBI Taxonomy" id="2596892"/>
    <lineage>
        <taxon>Bacteria</taxon>
        <taxon>Bacillati</taxon>
        <taxon>Actinomycetota</taxon>
        <taxon>Actinomycetes</taxon>
        <taxon>Kitasatosporales</taxon>
        <taxon>Streptomycetaceae</taxon>
        <taxon>Streptomyces</taxon>
    </lineage>
</organism>
<comment type="caution">
    <text evidence="1">The sequence shown here is derived from an EMBL/GenBank/DDBJ whole genome shotgun (WGS) entry which is preliminary data.</text>
</comment>
<dbReference type="EMBL" id="VMNX01000451">
    <property type="protein sequence ID" value="MPY55469.1"/>
    <property type="molecule type" value="Genomic_DNA"/>
</dbReference>
<protein>
    <submittedName>
        <fullName evidence="1">Uncharacterized protein</fullName>
    </submittedName>
</protein>
<accession>A0A5N8X7P1</accession>
<proteinExistence type="predicted"/>
<evidence type="ECO:0000313" key="2">
    <source>
        <dbReference type="Proteomes" id="UP000373149"/>
    </source>
</evidence>
<name>A0A5N8X7P1_9ACTN</name>
<dbReference type="Proteomes" id="UP000373149">
    <property type="component" value="Unassembled WGS sequence"/>
</dbReference>
<reference evidence="1 2" key="1">
    <citation type="submission" date="2019-09" db="EMBL/GenBank/DDBJ databases">
        <authorList>
            <person name="Duangmal K."/>
            <person name="Teo W.F.A."/>
            <person name="Lipun K."/>
        </authorList>
    </citation>
    <scope>NUCLEOTIDE SEQUENCE [LARGE SCALE GENOMIC DNA]</scope>
    <source>
        <strain evidence="1 2">K1PN6</strain>
    </source>
</reference>